<dbReference type="Pfam" id="PF07589">
    <property type="entry name" value="PEP-CTERM"/>
    <property type="match status" value="1"/>
</dbReference>
<reference evidence="4 5" key="1">
    <citation type="submission" date="2015-10" db="EMBL/GenBank/DDBJ databases">
        <title>Candidatus Desulfofervidus auxilii, a hydrogenotrophic sulfate-reducing bacterium involved in the thermophilic anaerobic oxidation of methane.</title>
        <authorList>
            <person name="Krukenberg V."/>
            <person name="Richter M."/>
            <person name="Wegener G."/>
        </authorList>
    </citation>
    <scope>NUCLEOTIDE SEQUENCE [LARGE SCALE GENOMIC DNA]</scope>
    <source>
        <strain evidence="4 5">HS1</strain>
    </source>
</reference>
<keyword evidence="1" id="KW-1133">Transmembrane helix</keyword>
<dbReference type="SUPFAM" id="SSF49384">
    <property type="entry name" value="Carbohydrate-binding domain"/>
    <property type="match status" value="1"/>
</dbReference>
<keyword evidence="5" id="KW-1185">Reference proteome</keyword>
<feature type="transmembrane region" description="Helical" evidence="1">
    <location>
        <begin position="180"/>
        <end position="199"/>
    </location>
</feature>
<dbReference type="InterPro" id="IPR008965">
    <property type="entry name" value="CBM2/CBM3_carb-bd_dom_sf"/>
</dbReference>
<evidence type="ECO:0000313" key="5">
    <source>
        <dbReference type="Proteomes" id="UP000070560"/>
    </source>
</evidence>
<gene>
    <name evidence="4" type="ORF">HS1_002080</name>
</gene>
<feature type="domain" description="Ice-binding protein C-terminal" evidence="3">
    <location>
        <begin position="179"/>
        <end position="201"/>
    </location>
</feature>
<feature type="chain" id="PRO_5031556244" evidence="2">
    <location>
        <begin position="24"/>
        <end position="205"/>
    </location>
</feature>
<dbReference type="InterPro" id="IPR013424">
    <property type="entry name" value="Ice-binding_C"/>
</dbReference>
<evidence type="ECO:0000256" key="2">
    <source>
        <dbReference type="SAM" id="SignalP"/>
    </source>
</evidence>
<name>A0A7U4TIZ1_DESA2</name>
<evidence type="ECO:0000256" key="1">
    <source>
        <dbReference type="SAM" id="Phobius"/>
    </source>
</evidence>
<evidence type="ECO:0000259" key="3">
    <source>
        <dbReference type="Pfam" id="PF07589"/>
    </source>
</evidence>
<dbReference type="GO" id="GO:0030246">
    <property type="term" value="F:carbohydrate binding"/>
    <property type="evidence" value="ECO:0007669"/>
    <property type="project" value="InterPro"/>
</dbReference>
<dbReference type="Proteomes" id="UP000070560">
    <property type="component" value="Chromosome"/>
</dbReference>
<dbReference type="RefSeq" id="WP_066065058.1">
    <property type="nucleotide sequence ID" value="NZ_CP013015.1"/>
</dbReference>
<dbReference type="EMBL" id="CP013015">
    <property type="protein sequence ID" value="AMM41868.1"/>
    <property type="molecule type" value="Genomic_DNA"/>
</dbReference>
<accession>A0A7U4TIZ1</accession>
<dbReference type="Gene3D" id="2.60.40.680">
    <property type="match status" value="1"/>
</dbReference>
<dbReference type="NCBIfam" id="TIGR02595">
    <property type="entry name" value="PEP_CTERM"/>
    <property type="match status" value="1"/>
</dbReference>
<dbReference type="OrthoDB" id="5703902at2"/>
<keyword evidence="1" id="KW-0812">Transmembrane</keyword>
<proteinExistence type="predicted"/>
<dbReference type="KEGG" id="daw:HS1_002080"/>
<feature type="signal peptide" evidence="2">
    <location>
        <begin position="1"/>
        <end position="23"/>
    </location>
</feature>
<keyword evidence="2" id="KW-0732">Signal</keyword>
<evidence type="ECO:0000313" key="4">
    <source>
        <dbReference type="EMBL" id="AMM41868.1"/>
    </source>
</evidence>
<dbReference type="CDD" id="cd08547">
    <property type="entry name" value="Type_II_cohesin"/>
    <property type="match status" value="1"/>
</dbReference>
<dbReference type="AlphaFoldDB" id="A0A7U4TIZ1"/>
<sequence length="205" mass="21713">MKKVLFSAVVLGFVVFFSLSAFAATIGFEPGSQTVPVGEPVSVDLVISGLGDGTSPSLAGFDLFIEYDPTILALSDVSFGDPDLGDQLDVLFWGINDYDVSTYAPGIEEIFELSWNPAADLVDQQAPSFVLATLTFDTLSVGTSPLEIVDPNPPFVASRLSDELGNALDFERESGSVSPVPVPATFILFGFGLGGIGILRRKKRG</sequence>
<protein>
    <submittedName>
        <fullName evidence="4">Membrane protein containing PEP-CTERM bacterial domain protein</fullName>
    </submittedName>
</protein>
<organism evidence="4 5">
    <name type="scientific">Desulfofervidus auxilii</name>
    <dbReference type="NCBI Taxonomy" id="1621989"/>
    <lineage>
        <taxon>Bacteria</taxon>
        <taxon>Pseudomonadati</taxon>
        <taxon>Thermodesulfobacteriota</taxon>
        <taxon>Candidatus Desulfofervidia</taxon>
        <taxon>Candidatus Desulfofervidales</taxon>
        <taxon>Candidatus Desulfofervidaceae</taxon>
        <taxon>Candidatus Desulfofervidus</taxon>
    </lineage>
</organism>
<keyword evidence="1" id="KW-0472">Membrane</keyword>